<dbReference type="Gene3D" id="1.10.150.50">
    <property type="entry name" value="Transcription Factor, Ets-1"/>
    <property type="match status" value="1"/>
</dbReference>
<keyword evidence="7" id="KW-1185">Reference proteome</keyword>
<protein>
    <recommendedName>
        <fullName evidence="5">SAM domain-containing protein</fullName>
    </recommendedName>
</protein>
<dbReference type="InterPro" id="IPR001660">
    <property type="entry name" value="SAM"/>
</dbReference>
<dbReference type="Proteomes" id="UP000694557">
    <property type="component" value="Unassembled WGS sequence"/>
</dbReference>
<keyword evidence="1" id="KW-0808">Transferase</keyword>
<evidence type="ECO:0000313" key="7">
    <source>
        <dbReference type="Proteomes" id="UP000694557"/>
    </source>
</evidence>
<dbReference type="FunFam" id="2.60.200.40:FF:000038">
    <property type="entry name" value="Diacylglycerol kinase, delta"/>
    <property type="match status" value="1"/>
</dbReference>
<organism evidence="6 7">
    <name type="scientific">Oncorhynchus kisutch</name>
    <name type="common">Coho salmon</name>
    <name type="synonym">Salmo kisutch</name>
    <dbReference type="NCBI Taxonomy" id="8019"/>
    <lineage>
        <taxon>Eukaryota</taxon>
        <taxon>Metazoa</taxon>
        <taxon>Chordata</taxon>
        <taxon>Craniata</taxon>
        <taxon>Vertebrata</taxon>
        <taxon>Euteleostomi</taxon>
        <taxon>Actinopterygii</taxon>
        <taxon>Neopterygii</taxon>
        <taxon>Teleostei</taxon>
        <taxon>Protacanthopterygii</taxon>
        <taxon>Salmoniformes</taxon>
        <taxon>Salmonidae</taxon>
        <taxon>Salmoninae</taxon>
        <taxon>Oncorhynchus</taxon>
    </lineage>
</organism>
<dbReference type="InterPro" id="IPR016064">
    <property type="entry name" value="NAD/diacylglycerol_kinase_sf"/>
</dbReference>
<evidence type="ECO:0000256" key="3">
    <source>
        <dbReference type="ARBA" id="ARBA00022777"/>
    </source>
</evidence>
<feature type="domain" description="SAM" evidence="5">
    <location>
        <begin position="315"/>
        <end position="361"/>
    </location>
</feature>
<dbReference type="AlphaFoldDB" id="A0A8C7D479"/>
<dbReference type="PROSITE" id="PS50105">
    <property type="entry name" value="SAM_DOMAIN"/>
    <property type="match status" value="1"/>
</dbReference>
<sequence length="396" mass="43796">GSMRMIPDTATLLSPLEKGREDRRPIPLPSLQGIAVLNIPSYAGGTNFWGGTKEDDTFTVPSFDDKILEVVAVFGSIQMAVSRVINLQHHRIAQCRTVKITILGDEGVPVQVDGEAWVQPPGYQDYPQEPTLKSWEDKQRCEFPRPLTQYALQPEVVSEEEASQINLFGQAAGALIHSIREIAQSHHSMEQELAHAVNTSSKAMDVGLNCSVVVQMVSNVKALHSETELLLAGKMCLQLDPPQKEQLTEALGTVAQQLRRLSDIPWLCQLIEPGDDEVDLDLRLRAVAGLWRLSVVSVRGVGGLKGVLLSAVHQWGTEEVAAWLELICLTEYKEIFIGHDVRGAELLHLERRDLKVLHTHIHTCRLSQISLLPPKVCTCLLPCTHLKGNSGIRNSH</sequence>
<dbReference type="SMART" id="SM00045">
    <property type="entry name" value="DAGKa"/>
    <property type="match status" value="1"/>
</dbReference>
<evidence type="ECO:0000259" key="5">
    <source>
        <dbReference type="PROSITE" id="PS50105"/>
    </source>
</evidence>
<dbReference type="GO" id="GO:0004143">
    <property type="term" value="F:ATP-dependent diacylglycerol kinase activity"/>
    <property type="evidence" value="ECO:0007669"/>
    <property type="project" value="InterPro"/>
</dbReference>
<reference evidence="6" key="2">
    <citation type="submission" date="2025-09" db="UniProtKB">
        <authorList>
            <consortium name="Ensembl"/>
        </authorList>
    </citation>
    <scope>IDENTIFICATION</scope>
</reference>
<evidence type="ECO:0000256" key="4">
    <source>
        <dbReference type="ARBA" id="ARBA00022840"/>
    </source>
</evidence>
<dbReference type="SMART" id="SM00454">
    <property type="entry name" value="SAM"/>
    <property type="match status" value="1"/>
</dbReference>
<keyword evidence="2" id="KW-0547">Nucleotide-binding</keyword>
<name>A0A8C7D479_ONCKI</name>
<accession>A0A8C7D479</accession>
<dbReference type="Ensembl" id="ENSOKIT00005015482.1">
    <property type="protein sequence ID" value="ENSOKIP00005014540.1"/>
    <property type="gene ID" value="ENSOKIG00005006532.1"/>
</dbReference>
<dbReference type="Pfam" id="PF07647">
    <property type="entry name" value="SAM_2"/>
    <property type="match status" value="1"/>
</dbReference>
<dbReference type="Gene3D" id="2.60.200.40">
    <property type="match status" value="1"/>
</dbReference>
<evidence type="ECO:0000256" key="1">
    <source>
        <dbReference type="ARBA" id="ARBA00022679"/>
    </source>
</evidence>
<dbReference type="PANTHER" id="PTHR11255">
    <property type="entry name" value="DIACYLGLYCEROL KINASE"/>
    <property type="match status" value="1"/>
</dbReference>
<evidence type="ECO:0000256" key="2">
    <source>
        <dbReference type="ARBA" id="ARBA00022741"/>
    </source>
</evidence>
<dbReference type="PANTHER" id="PTHR11255:SF30">
    <property type="entry name" value="DIACYLGLYCEROL KINASE DELTA"/>
    <property type="match status" value="1"/>
</dbReference>
<dbReference type="GeneTree" id="ENSGT00940000159041"/>
<dbReference type="GO" id="GO:0007200">
    <property type="term" value="P:phospholipase C-activating G protein-coupled receptor signaling pathway"/>
    <property type="evidence" value="ECO:0007669"/>
    <property type="project" value="InterPro"/>
</dbReference>
<dbReference type="SUPFAM" id="SSF111331">
    <property type="entry name" value="NAD kinase/diacylglycerol kinase-like"/>
    <property type="match status" value="1"/>
</dbReference>
<proteinExistence type="predicted"/>
<dbReference type="Pfam" id="PF22944">
    <property type="entry name" value="DGKD_4H"/>
    <property type="match status" value="1"/>
</dbReference>
<dbReference type="Pfam" id="PF00609">
    <property type="entry name" value="DAGK_acc"/>
    <property type="match status" value="1"/>
</dbReference>
<keyword evidence="3" id="KW-0418">Kinase</keyword>
<dbReference type="GO" id="GO:0005886">
    <property type="term" value="C:plasma membrane"/>
    <property type="evidence" value="ECO:0007669"/>
    <property type="project" value="TreeGrafter"/>
</dbReference>
<dbReference type="InterPro" id="IPR000756">
    <property type="entry name" value="Diacylglycerol_kin_accessory"/>
</dbReference>
<keyword evidence="4" id="KW-0067">ATP-binding</keyword>
<dbReference type="GO" id="GO:0005524">
    <property type="term" value="F:ATP binding"/>
    <property type="evidence" value="ECO:0007669"/>
    <property type="project" value="UniProtKB-KW"/>
</dbReference>
<reference evidence="6" key="1">
    <citation type="submission" date="2025-08" db="UniProtKB">
        <authorList>
            <consortium name="Ensembl"/>
        </authorList>
    </citation>
    <scope>IDENTIFICATION</scope>
</reference>
<evidence type="ECO:0000313" key="6">
    <source>
        <dbReference type="Ensembl" id="ENSOKIP00005014540.1"/>
    </source>
</evidence>
<dbReference type="InterPro" id="IPR054474">
    <property type="entry name" value="DGKD_4H"/>
</dbReference>
<dbReference type="InterPro" id="IPR013761">
    <property type="entry name" value="SAM/pointed_sf"/>
</dbReference>
<dbReference type="InterPro" id="IPR037607">
    <property type="entry name" value="DGK"/>
</dbReference>
<dbReference type="SUPFAM" id="SSF47769">
    <property type="entry name" value="SAM/Pointed domain"/>
    <property type="match status" value="1"/>
</dbReference>